<dbReference type="GeneID" id="10506270"/>
<dbReference type="Proteomes" id="UP000001064">
    <property type="component" value="Unassembled WGS sequence"/>
</dbReference>
<name>F0ZAU4_DICPU</name>
<dbReference type="RefSeq" id="XP_003284545.1">
    <property type="nucleotide sequence ID" value="XM_003284497.1"/>
</dbReference>
<dbReference type="STRING" id="5786.F0ZAU4"/>
<sequence>MENEKEWLDIAQTFTELTLQHRNEEAIVFIGDILKQIPLRVYLLPNIITLLLQKDSELYNNELKPFFFYIGVFLSKTTTLKESVHQLMYYLFSNDLYERNFAELLKRYEKFIVGKDERSFPLLMVFGSVLHYIDWEQQLTQYKESGYKNRQTEEKLDRLATMIEYKLNSSLSFFPNLEFIIKPLLKTMIYLKRTEECYLLLLAFIHQYPLNPFGYTLLGSFLIEHKPHDTKRIIFCYRNLLKLDPISNPAFTVLTQYYYNNRCEESVFSKPTDTTIPFNEIFKLYIDRISYFSTNLEIWKLFYYFLKDHFSNYPNVLELLNKKENNNNNNENDNNNNSNENEDTQNIKFQFQLFLEKNFNDYQDTNISQALFKFKTGVYFLLTNSLEYTNQTLSKKKNFQLSLNVYEFLESEMNNLKNK</sequence>
<dbReference type="AlphaFoldDB" id="F0ZAU4"/>
<dbReference type="FunCoup" id="F0ZAU4">
    <property type="interactions" value="743"/>
</dbReference>
<organism evidence="2 3">
    <name type="scientific">Dictyostelium purpureum</name>
    <name type="common">Slime mold</name>
    <dbReference type="NCBI Taxonomy" id="5786"/>
    <lineage>
        <taxon>Eukaryota</taxon>
        <taxon>Amoebozoa</taxon>
        <taxon>Evosea</taxon>
        <taxon>Eumycetozoa</taxon>
        <taxon>Dictyostelia</taxon>
        <taxon>Dictyosteliales</taxon>
        <taxon>Dictyosteliaceae</taxon>
        <taxon>Dictyostelium</taxon>
    </lineage>
</organism>
<protein>
    <submittedName>
        <fullName evidence="2">Uncharacterized protein</fullName>
    </submittedName>
</protein>
<feature type="compositionally biased region" description="Low complexity" evidence="1">
    <location>
        <begin position="326"/>
        <end position="339"/>
    </location>
</feature>
<dbReference type="OrthoDB" id="18128at2759"/>
<feature type="region of interest" description="Disordered" evidence="1">
    <location>
        <begin position="323"/>
        <end position="342"/>
    </location>
</feature>
<evidence type="ECO:0000313" key="3">
    <source>
        <dbReference type="Proteomes" id="UP000001064"/>
    </source>
</evidence>
<dbReference type="eggNOG" id="ENOG502RER8">
    <property type="taxonomic scope" value="Eukaryota"/>
</dbReference>
<evidence type="ECO:0000313" key="2">
    <source>
        <dbReference type="EMBL" id="EGC38980.1"/>
    </source>
</evidence>
<evidence type="ECO:0000256" key="1">
    <source>
        <dbReference type="SAM" id="MobiDB-lite"/>
    </source>
</evidence>
<dbReference type="InParanoid" id="F0ZAU4"/>
<dbReference type="KEGG" id="dpp:DICPUDRAFT_148328"/>
<dbReference type="EMBL" id="GL870966">
    <property type="protein sequence ID" value="EGC38980.1"/>
    <property type="molecule type" value="Genomic_DNA"/>
</dbReference>
<dbReference type="VEuPathDB" id="AmoebaDB:DICPUDRAFT_148328"/>
<accession>F0ZAU4</accession>
<keyword evidence="3" id="KW-1185">Reference proteome</keyword>
<reference evidence="3" key="1">
    <citation type="journal article" date="2011" name="Genome Biol.">
        <title>Comparative genomics of the social amoebae Dictyostelium discoideum and Dictyostelium purpureum.</title>
        <authorList>
            <consortium name="US DOE Joint Genome Institute (JGI-PGF)"/>
            <person name="Sucgang R."/>
            <person name="Kuo A."/>
            <person name="Tian X."/>
            <person name="Salerno W."/>
            <person name="Parikh A."/>
            <person name="Feasley C.L."/>
            <person name="Dalin E."/>
            <person name="Tu H."/>
            <person name="Huang E."/>
            <person name="Barry K."/>
            <person name="Lindquist E."/>
            <person name="Shapiro H."/>
            <person name="Bruce D."/>
            <person name="Schmutz J."/>
            <person name="Salamov A."/>
            <person name="Fey P."/>
            <person name="Gaudet P."/>
            <person name="Anjard C."/>
            <person name="Babu M.M."/>
            <person name="Basu S."/>
            <person name="Bushmanova Y."/>
            <person name="van der Wel H."/>
            <person name="Katoh-Kurasawa M."/>
            <person name="Dinh C."/>
            <person name="Coutinho P.M."/>
            <person name="Saito T."/>
            <person name="Elias M."/>
            <person name="Schaap P."/>
            <person name="Kay R.R."/>
            <person name="Henrissat B."/>
            <person name="Eichinger L."/>
            <person name="Rivero F."/>
            <person name="Putnam N.H."/>
            <person name="West C.M."/>
            <person name="Loomis W.F."/>
            <person name="Chisholm R.L."/>
            <person name="Shaulsky G."/>
            <person name="Strassmann J.E."/>
            <person name="Queller D.C."/>
            <person name="Kuspa A."/>
            <person name="Grigoriev I.V."/>
        </authorList>
    </citation>
    <scope>NUCLEOTIDE SEQUENCE [LARGE SCALE GENOMIC DNA]</scope>
    <source>
        <strain evidence="3">QSDP1</strain>
    </source>
</reference>
<dbReference type="OMA" id="MENEKEW"/>
<gene>
    <name evidence="2" type="ORF">DICPUDRAFT_148328</name>
</gene>
<proteinExistence type="predicted"/>